<accession>A0DSM5</accession>
<name>A0DSM5_PARTE</name>
<sequence>MVIKIISCEVRQLDTAYIGGQIFNCKLQQLISAYILIKSKGQCGSFFLTQRKSIGVDTSKIFIKCINLSLSIPANCFYLSRLIKRHSKTQQILVVLNLLSITLSYYFTHHFRNGINNPSIQIIHMIIKYSSSGAIISTFSPKLYHILKILLSVFQLSYVGQSLPQKYIFNNQNVIDQLIAGTQFENYNIARGKQFTVRFYPNSTTQSYQYTHSFFKSYASSISYQYKSQKHKRFFYNGQLFPENLINTQSGLYQQILNATTDTFTDCYMFTQSYEQHCQDIAKYDSYKDCF</sequence>
<reference evidence="1 2" key="1">
    <citation type="journal article" date="2006" name="Nature">
        <title>Global trends of whole-genome duplications revealed by the ciliate Paramecium tetraurelia.</title>
        <authorList>
            <consortium name="Genoscope"/>
            <person name="Aury J.-M."/>
            <person name="Jaillon O."/>
            <person name="Duret L."/>
            <person name="Noel B."/>
            <person name="Jubin C."/>
            <person name="Porcel B.M."/>
            <person name="Segurens B."/>
            <person name="Daubin V."/>
            <person name="Anthouard V."/>
            <person name="Aiach N."/>
            <person name="Arnaiz O."/>
            <person name="Billaut A."/>
            <person name="Beisson J."/>
            <person name="Blanc I."/>
            <person name="Bouhouche K."/>
            <person name="Camara F."/>
            <person name="Duharcourt S."/>
            <person name="Guigo R."/>
            <person name="Gogendeau D."/>
            <person name="Katinka M."/>
            <person name="Keller A.-M."/>
            <person name="Kissmehl R."/>
            <person name="Klotz C."/>
            <person name="Koll F."/>
            <person name="Le Moue A."/>
            <person name="Lepere C."/>
            <person name="Malinsky S."/>
            <person name="Nowacki M."/>
            <person name="Nowak J.K."/>
            <person name="Plattner H."/>
            <person name="Poulain J."/>
            <person name="Ruiz F."/>
            <person name="Serrano V."/>
            <person name="Zagulski M."/>
            <person name="Dessen P."/>
            <person name="Betermier M."/>
            <person name="Weissenbach J."/>
            <person name="Scarpelli C."/>
            <person name="Schachter V."/>
            <person name="Sperling L."/>
            <person name="Meyer E."/>
            <person name="Cohen J."/>
            <person name="Wincker P."/>
        </authorList>
    </citation>
    <scope>NUCLEOTIDE SEQUENCE [LARGE SCALE GENOMIC DNA]</scope>
    <source>
        <strain evidence="1 2">Stock d4-2</strain>
    </source>
</reference>
<evidence type="ECO:0008006" key="3">
    <source>
        <dbReference type="Google" id="ProtNLM"/>
    </source>
</evidence>
<dbReference type="KEGG" id="ptm:GSPATT00039748001"/>
<organism evidence="1 2">
    <name type="scientific">Paramecium tetraurelia</name>
    <dbReference type="NCBI Taxonomy" id="5888"/>
    <lineage>
        <taxon>Eukaryota</taxon>
        <taxon>Sar</taxon>
        <taxon>Alveolata</taxon>
        <taxon>Ciliophora</taxon>
        <taxon>Intramacronucleata</taxon>
        <taxon>Oligohymenophorea</taxon>
        <taxon>Peniculida</taxon>
        <taxon>Parameciidae</taxon>
        <taxon>Paramecium</taxon>
    </lineage>
</organism>
<proteinExistence type="predicted"/>
<dbReference type="EMBL" id="CT868562">
    <property type="protein sequence ID" value="CAK86042.1"/>
    <property type="molecule type" value="Genomic_DNA"/>
</dbReference>
<dbReference type="RefSeq" id="XP_001453439.1">
    <property type="nucleotide sequence ID" value="XM_001453402.1"/>
</dbReference>
<dbReference type="InParanoid" id="A0DSM5"/>
<dbReference type="HOGENOM" id="CLU_957989_0_0_1"/>
<gene>
    <name evidence="1" type="ORF">GSPATT00039748001</name>
</gene>
<evidence type="ECO:0000313" key="1">
    <source>
        <dbReference type="EMBL" id="CAK86042.1"/>
    </source>
</evidence>
<keyword evidence="2" id="KW-1185">Reference proteome</keyword>
<dbReference type="Proteomes" id="UP000000600">
    <property type="component" value="Unassembled WGS sequence"/>
</dbReference>
<evidence type="ECO:0000313" key="2">
    <source>
        <dbReference type="Proteomes" id="UP000000600"/>
    </source>
</evidence>
<protein>
    <recommendedName>
        <fullName evidence="3">Transmembrane protein</fullName>
    </recommendedName>
</protein>
<dbReference type="GeneID" id="5039223"/>
<dbReference type="AlphaFoldDB" id="A0DSM5"/>